<feature type="non-terminal residue" evidence="1">
    <location>
        <position position="288"/>
    </location>
</feature>
<feature type="non-terminal residue" evidence="1">
    <location>
        <position position="1"/>
    </location>
</feature>
<dbReference type="EMBL" id="JAGQHR010001126">
    <property type="protein sequence ID" value="MCA9730353.1"/>
    <property type="molecule type" value="Genomic_DNA"/>
</dbReference>
<evidence type="ECO:0000313" key="1">
    <source>
        <dbReference type="EMBL" id="MCA9730353.1"/>
    </source>
</evidence>
<gene>
    <name evidence="1" type="ORF">KC729_21915</name>
</gene>
<accession>A0A956M4F4</accession>
<organism evidence="1 2">
    <name type="scientific">Eiseniibacteriota bacterium</name>
    <dbReference type="NCBI Taxonomy" id="2212470"/>
    <lineage>
        <taxon>Bacteria</taxon>
        <taxon>Candidatus Eiseniibacteriota</taxon>
    </lineage>
</organism>
<reference evidence="1" key="2">
    <citation type="journal article" date="2021" name="Microbiome">
        <title>Successional dynamics and alternative stable states in a saline activated sludge microbial community over 9 years.</title>
        <authorList>
            <person name="Wang Y."/>
            <person name="Ye J."/>
            <person name="Ju F."/>
            <person name="Liu L."/>
            <person name="Boyd J.A."/>
            <person name="Deng Y."/>
            <person name="Parks D.H."/>
            <person name="Jiang X."/>
            <person name="Yin X."/>
            <person name="Woodcroft B.J."/>
            <person name="Tyson G.W."/>
            <person name="Hugenholtz P."/>
            <person name="Polz M.F."/>
            <person name="Zhang T."/>
        </authorList>
    </citation>
    <scope>NUCLEOTIDE SEQUENCE</scope>
    <source>
        <strain evidence="1">HKST-UBA01</strain>
    </source>
</reference>
<comment type="caution">
    <text evidence="1">The sequence shown here is derived from an EMBL/GenBank/DDBJ whole genome shotgun (WGS) entry which is preliminary data.</text>
</comment>
<evidence type="ECO:0000313" key="2">
    <source>
        <dbReference type="Proteomes" id="UP000697710"/>
    </source>
</evidence>
<name>A0A956M4F4_UNCEI</name>
<dbReference type="Proteomes" id="UP000697710">
    <property type="component" value="Unassembled WGS sequence"/>
</dbReference>
<reference evidence="1" key="1">
    <citation type="submission" date="2020-04" db="EMBL/GenBank/DDBJ databases">
        <authorList>
            <person name="Zhang T."/>
        </authorList>
    </citation>
    <scope>NUCLEOTIDE SEQUENCE</scope>
    <source>
        <strain evidence="1">HKST-UBA01</strain>
    </source>
</reference>
<dbReference type="AlphaFoldDB" id="A0A956M4F4"/>
<proteinExistence type="predicted"/>
<protein>
    <submittedName>
        <fullName evidence="1">Uncharacterized protein</fullName>
    </submittedName>
</protein>
<sequence length="288" mass="31888">AIDYFVTSNYIATPTENYYLPDTTGGFFFEFEILPSWRLDAGHLKFPCLLYVDTNSGAEPYVESALGALGLDHDRFDYNDATSSWKVPMNRGSSPSNNGVSLPQLAAYRTILVNTGGQADAMWREDDNLFREWLTNIINPCRRALIMNGDNLASTLADRSATFLNQYLGATLVADAYHDGAGGDDQNYCVRLEAPVSGGESYGTVNSHEPGGYQYDAWGNWCPQQFRFDVLGTIQDGVGNRAYLSLDGPETEYAQVTREDIDRLSILDGTSWHHLSERDPADECAPDS</sequence>